<name>A0A4V3BFS7_9STAP</name>
<protein>
    <submittedName>
        <fullName evidence="1">Uncharacterized protein</fullName>
    </submittedName>
</protein>
<reference evidence="1 2" key="1">
    <citation type="submission" date="2019-01" db="EMBL/GenBank/DDBJ databases">
        <title>Draft genome sequences of the type strains of six Macrococcus species.</title>
        <authorList>
            <person name="Mazhar S."/>
            <person name="Altermann E."/>
            <person name="Hill C."/>
            <person name="Mcauliffe O."/>
        </authorList>
    </citation>
    <scope>NUCLEOTIDE SEQUENCE [LARGE SCALE GENOMIC DNA]</scope>
    <source>
        <strain evidence="1 2">ATCC 51825</strain>
    </source>
</reference>
<evidence type="ECO:0000313" key="1">
    <source>
        <dbReference type="EMBL" id="TDM15619.1"/>
    </source>
</evidence>
<dbReference type="AlphaFoldDB" id="A0A4V3BFS7"/>
<organism evidence="1 2">
    <name type="scientific">Macrococcus bovicus</name>
    <dbReference type="NCBI Taxonomy" id="69968"/>
    <lineage>
        <taxon>Bacteria</taxon>
        <taxon>Bacillati</taxon>
        <taxon>Bacillota</taxon>
        <taxon>Bacilli</taxon>
        <taxon>Bacillales</taxon>
        <taxon>Staphylococcaceae</taxon>
        <taxon>Macrococcus</taxon>
    </lineage>
</organism>
<accession>A0A4V3BFS7</accession>
<dbReference type="EMBL" id="SCWF01000001">
    <property type="protein sequence ID" value="TDM15619.1"/>
    <property type="molecule type" value="Genomic_DNA"/>
</dbReference>
<sequence length="90" mass="10226">MNKVIQLDNPQPHESILKEEQIVTLQPKYIRASLVHEYIHTSKATANRIIAAAEATKEFSDISISVSSGLKLIVIDRLDAYLEHVNSRWK</sequence>
<dbReference type="RefSeq" id="WP_133450821.1">
    <property type="nucleotide sequence ID" value="NZ_SCWF01000001.1"/>
</dbReference>
<dbReference type="Proteomes" id="UP000294843">
    <property type="component" value="Unassembled WGS sequence"/>
</dbReference>
<comment type="caution">
    <text evidence="1">The sequence shown here is derived from an EMBL/GenBank/DDBJ whole genome shotgun (WGS) entry which is preliminary data.</text>
</comment>
<proteinExistence type="predicted"/>
<gene>
    <name evidence="1" type="ORF">ERX55_01560</name>
</gene>
<evidence type="ECO:0000313" key="2">
    <source>
        <dbReference type="Proteomes" id="UP000294843"/>
    </source>
</evidence>
<keyword evidence="2" id="KW-1185">Reference proteome</keyword>